<proteinExistence type="predicted"/>
<protein>
    <submittedName>
        <fullName evidence="3">Uncharacterized protein LOC109726649 isoform X2</fullName>
    </submittedName>
    <submittedName>
        <fullName evidence="4">Uncharacterized protein LOC109726649 isoform X3</fullName>
    </submittedName>
</protein>
<dbReference type="PANTHER" id="PTHR35714:SF1">
    <property type="entry name" value="OS02G0715300 PROTEIN"/>
    <property type="match status" value="1"/>
</dbReference>
<dbReference type="RefSeq" id="XP_020112015.1">
    <property type="nucleotide sequence ID" value="XM_020256426.1"/>
</dbReference>
<dbReference type="Proteomes" id="UP000515123">
    <property type="component" value="Linkage group 2"/>
</dbReference>
<dbReference type="RefSeq" id="XP_020112007.1">
    <property type="nucleotide sequence ID" value="XM_020256418.1"/>
</dbReference>
<feature type="region of interest" description="Disordered" evidence="1">
    <location>
        <begin position="13"/>
        <end position="44"/>
    </location>
</feature>
<dbReference type="GeneID" id="109726649"/>
<evidence type="ECO:0000313" key="2">
    <source>
        <dbReference type="Proteomes" id="UP000515123"/>
    </source>
</evidence>
<evidence type="ECO:0000256" key="1">
    <source>
        <dbReference type="SAM" id="MobiDB-lite"/>
    </source>
</evidence>
<gene>
    <name evidence="3 4" type="primary">LOC109726649</name>
</gene>
<dbReference type="OrthoDB" id="760044at2759"/>
<accession>A0A6P5GW32</accession>
<evidence type="ECO:0000313" key="4">
    <source>
        <dbReference type="RefSeq" id="XP_020112015.1"/>
    </source>
</evidence>
<dbReference type="PANTHER" id="PTHR35714">
    <property type="entry name" value="OS02G0715300 PROTEIN"/>
    <property type="match status" value="1"/>
</dbReference>
<reference evidence="2" key="1">
    <citation type="journal article" date="2015" name="Nat. Genet.">
        <title>The pineapple genome and the evolution of CAM photosynthesis.</title>
        <authorList>
            <person name="Ming R."/>
            <person name="VanBuren R."/>
            <person name="Wai C.M."/>
            <person name="Tang H."/>
            <person name="Schatz M.C."/>
            <person name="Bowers J.E."/>
            <person name="Lyons E."/>
            <person name="Wang M.L."/>
            <person name="Chen J."/>
            <person name="Biggers E."/>
            <person name="Zhang J."/>
            <person name="Huang L."/>
            <person name="Zhang L."/>
            <person name="Miao W."/>
            <person name="Zhang J."/>
            <person name="Ye Z."/>
            <person name="Miao C."/>
            <person name="Lin Z."/>
            <person name="Wang H."/>
            <person name="Zhou H."/>
            <person name="Yim W.C."/>
            <person name="Priest H.D."/>
            <person name="Zheng C."/>
            <person name="Woodhouse M."/>
            <person name="Edger P.P."/>
            <person name="Guyot R."/>
            <person name="Guo H.B."/>
            <person name="Guo H."/>
            <person name="Zheng G."/>
            <person name="Singh R."/>
            <person name="Sharma A."/>
            <person name="Min X."/>
            <person name="Zheng Y."/>
            <person name="Lee H."/>
            <person name="Gurtowski J."/>
            <person name="Sedlazeck F.J."/>
            <person name="Harkess A."/>
            <person name="McKain M.R."/>
            <person name="Liao Z."/>
            <person name="Fang J."/>
            <person name="Liu J."/>
            <person name="Zhang X."/>
            <person name="Zhang Q."/>
            <person name="Hu W."/>
            <person name="Qin Y."/>
            <person name="Wang K."/>
            <person name="Chen L.Y."/>
            <person name="Shirley N."/>
            <person name="Lin Y.R."/>
            <person name="Liu L.Y."/>
            <person name="Hernandez A.G."/>
            <person name="Wright C.L."/>
            <person name="Bulone V."/>
            <person name="Tuskan G.A."/>
            <person name="Heath K."/>
            <person name="Zee F."/>
            <person name="Moore P.H."/>
            <person name="Sunkar R."/>
            <person name="Leebens-Mack J.H."/>
            <person name="Mockler T."/>
            <person name="Bennetzen J.L."/>
            <person name="Freeling M."/>
            <person name="Sankoff D."/>
            <person name="Paterson A.H."/>
            <person name="Zhu X."/>
            <person name="Yang X."/>
            <person name="Smith J.A."/>
            <person name="Cushman J.C."/>
            <person name="Paull R.E."/>
            <person name="Yu Q."/>
        </authorList>
    </citation>
    <scope>NUCLEOTIDE SEQUENCE [LARGE SCALE GENOMIC DNA]</scope>
    <source>
        <strain evidence="2">cv. F153</strain>
    </source>
</reference>
<name>A0A6P5GW32_ANACO</name>
<sequence length="227" mass="25976">MFENMPKTRFFPAMTSKDDLPISQKHQRDTVNNNNDDDASDKKNDNHLIGLRKRLSSFSVKIRPTSSASAEWAFRRTKSMTSITELAGGPLRRWWDWGLGWILSRRQAFARDIEMNEEETAILSCHSRGSWRHLFYKVRAEIRKLIGSNTLPTTHNFRAGSHLPETSSSFASCRSRVLVYHYSIQNLSDGQVRSIYIRAKALIGISSNITQGGTNVVQFFVTRGFNF</sequence>
<reference evidence="3 4" key="2">
    <citation type="submission" date="2025-04" db="UniProtKB">
        <authorList>
            <consortium name="RefSeq"/>
        </authorList>
    </citation>
    <scope>IDENTIFICATION</scope>
    <source>
        <tissue evidence="3 4">Leaf</tissue>
    </source>
</reference>
<keyword evidence="2" id="KW-1185">Reference proteome</keyword>
<dbReference type="AlphaFoldDB" id="A0A6P5GW32"/>
<evidence type="ECO:0000313" key="3">
    <source>
        <dbReference type="RefSeq" id="XP_020112007.1"/>
    </source>
</evidence>
<organism evidence="3">
    <name type="scientific">Ananas comosus</name>
    <name type="common">Pineapple</name>
    <name type="synonym">Ananas ananas</name>
    <dbReference type="NCBI Taxonomy" id="4615"/>
    <lineage>
        <taxon>Eukaryota</taxon>
        <taxon>Viridiplantae</taxon>
        <taxon>Streptophyta</taxon>
        <taxon>Embryophyta</taxon>
        <taxon>Tracheophyta</taxon>
        <taxon>Spermatophyta</taxon>
        <taxon>Magnoliopsida</taxon>
        <taxon>Liliopsida</taxon>
        <taxon>Poales</taxon>
        <taxon>Bromeliaceae</taxon>
        <taxon>Bromelioideae</taxon>
        <taxon>Ananas</taxon>
    </lineage>
</organism>